<sequence>MNNQNIRTSKRRRNDENKSAETSDNETDYESDTESTNSEVDSDVDEHGNLRGFIAYSKDELNKRRKISDNTLDINEEVKSIHTKKFNDTMELIKRSVPTLDDIMQLDNIIDSERADLLIKYAVMGQLIDTPEEYYKYANHLKELIDDFRNSKQTIDEKNKINTVKIELKNTTTNMCSLEKGILMSDMPQYHKTVIYHKYNKLRLMSPQDSEYYKLKDWIELAIKIPFNKVREINMNGSINKCLTKLQDTLDKNIYGMDKIKEELLYIVNNKITNKNATNSNIALVGKPGTGKTAIIRSLAESLDVSFQQISLGGLNDSSYLDGYGYTYIGSKPGKIMESLIKMGNKNGIIYFDEIDKLSGTNEGSDVTNILLHIIDFTQNMEFTDKYFSELPVDISKIWFIFSLNDPKLVDPILLNRLQLIEMASYTIADKTAIIRDYLLATELVNVGLDKKDVVISDDNIRHIIHKTEEEEGIRKLKYNIILIVKKINMLNSVIMKNGSYGKLKLSYKIDKFKLPIKLTKEHINVLLDNFH</sequence>
<dbReference type="GO" id="GO:0004252">
    <property type="term" value="F:serine-type endopeptidase activity"/>
    <property type="evidence" value="ECO:0007669"/>
    <property type="project" value="InterPro"/>
</dbReference>
<dbReference type="GO" id="GO:0004176">
    <property type="term" value="F:ATP-dependent peptidase activity"/>
    <property type="evidence" value="ECO:0007669"/>
    <property type="project" value="InterPro"/>
</dbReference>
<dbReference type="GO" id="GO:0003697">
    <property type="term" value="F:single-stranded DNA binding"/>
    <property type="evidence" value="ECO:0007669"/>
    <property type="project" value="TreeGrafter"/>
</dbReference>
<dbReference type="InterPro" id="IPR003959">
    <property type="entry name" value="ATPase_AAA_core"/>
</dbReference>
<dbReference type="EMBL" id="MK072148">
    <property type="protein sequence ID" value="AYV79483.1"/>
    <property type="molecule type" value="Genomic_DNA"/>
</dbReference>
<accession>A0A3G5A0V4</accession>
<feature type="domain" description="AAA+ ATPase" evidence="2">
    <location>
        <begin position="278"/>
        <end position="424"/>
    </location>
</feature>
<dbReference type="GO" id="GO:0005524">
    <property type="term" value="F:ATP binding"/>
    <property type="evidence" value="ECO:0007669"/>
    <property type="project" value="InterPro"/>
</dbReference>
<evidence type="ECO:0000259" key="2">
    <source>
        <dbReference type="SMART" id="SM00382"/>
    </source>
</evidence>
<dbReference type="SUPFAM" id="SSF52540">
    <property type="entry name" value="P-loop containing nucleoside triphosphate hydrolases"/>
    <property type="match status" value="1"/>
</dbReference>
<organism evidence="3">
    <name type="scientific">Faunusvirus sp</name>
    <dbReference type="NCBI Taxonomy" id="2487766"/>
    <lineage>
        <taxon>Viruses</taxon>
        <taxon>Varidnaviria</taxon>
        <taxon>Bamfordvirae</taxon>
        <taxon>Nucleocytoviricota</taxon>
        <taxon>Megaviricetes</taxon>
        <taxon>Imitervirales</taxon>
        <taxon>Mimiviridae</taxon>
    </lineage>
</organism>
<dbReference type="InterPro" id="IPR027417">
    <property type="entry name" value="P-loop_NTPase"/>
</dbReference>
<dbReference type="InterPro" id="IPR003593">
    <property type="entry name" value="AAA+_ATPase"/>
</dbReference>
<dbReference type="Gene3D" id="1.10.8.60">
    <property type="match status" value="1"/>
</dbReference>
<name>A0A3G5A0V4_9VIRU</name>
<gene>
    <name evidence="3" type="ORF">Faunusvirus17_2</name>
</gene>
<dbReference type="GO" id="GO:0007005">
    <property type="term" value="P:mitochondrion organization"/>
    <property type="evidence" value="ECO:0007669"/>
    <property type="project" value="TreeGrafter"/>
</dbReference>
<dbReference type="GO" id="GO:0016887">
    <property type="term" value="F:ATP hydrolysis activity"/>
    <property type="evidence" value="ECO:0007669"/>
    <property type="project" value="InterPro"/>
</dbReference>
<feature type="compositionally biased region" description="Acidic residues" evidence="1">
    <location>
        <begin position="23"/>
        <end position="33"/>
    </location>
</feature>
<reference evidence="3" key="1">
    <citation type="submission" date="2018-10" db="EMBL/GenBank/DDBJ databases">
        <title>Hidden diversity of soil giant viruses.</title>
        <authorList>
            <person name="Schulz F."/>
            <person name="Alteio L."/>
            <person name="Goudeau D."/>
            <person name="Ryan E.M."/>
            <person name="Malmstrom R.R."/>
            <person name="Blanchard J."/>
            <person name="Woyke T."/>
        </authorList>
    </citation>
    <scope>NUCLEOTIDE SEQUENCE</scope>
    <source>
        <strain evidence="3">FNV1</strain>
    </source>
</reference>
<dbReference type="Pfam" id="PF00004">
    <property type="entry name" value="AAA"/>
    <property type="match status" value="1"/>
</dbReference>
<dbReference type="GO" id="GO:0051131">
    <property type="term" value="P:chaperone-mediated protein complex assembly"/>
    <property type="evidence" value="ECO:0007669"/>
    <property type="project" value="TreeGrafter"/>
</dbReference>
<dbReference type="InterPro" id="IPR027065">
    <property type="entry name" value="Lon_Prtase"/>
</dbReference>
<proteinExistence type="predicted"/>
<dbReference type="GO" id="GO:0006515">
    <property type="term" value="P:protein quality control for misfolded or incompletely synthesized proteins"/>
    <property type="evidence" value="ECO:0007669"/>
    <property type="project" value="TreeGrafter"/>
</dbReference>
<evidence type="ECO:0000256" key="1">
    <source>
        <dbReference type="SAM" id="MobiDB-lite"/>
    </source>
</evidence>
<dbReference type="SMART" id="SM00382">
    <property type="entry name" value="AAA"/>
    <property type="match status" value="1"/>
</dbReference>
<dbReference type="PANTHER" id="PTHR43718:SF2">
    <property type="entry name" value="LON PROTEASE HOMOLOG, MITOCHONDRIAL"/>
    <property type="match status" value="1"/>
</dbReference>
<evidence type="ECO:0000313" key="3">
    <source>
        <dbReference type="EMBL" id="AYV79483.1"/>
    </source>
</evidence>
<dbReference type="PANTHER" id="PTHR43718">
    <property type="entry name" value="LON PROTEASE"/>
    <property type="match status" value="1"/>
</dbReference>
<protein>
    <recommendedName>
        <fullName evidence="2">AAA+ ATPase domain-containing protein</fullName>
    </recommendedName>
</protein>
<feature type="region of interest" description="Disordered" evidence="1">
    <location>
        <begin position="1"/>
        <end position="45"/>
    </location>
</feature>
<dbReference type="Gene3D" id="3.40.50.300">
    <property type="entry name" value="P-loop containing nucleotide triphosphate hydrolases"/>
    <property type="match status" value="1"/>
</dbReference>